<reference evidence="1 2" key="1">
    <citation type="submission" date="2015-07" db="EMBL/GenBank/DDBJ databases">
        <authorList>
            <person name="Ju K.-S."/>
            <person name="Doroghazi J.R."/>
            <person name="Metcalf W.W."/>
        </authorList>
    </citation>
    <scope>NUCLEOTIDE SEQUENCE [LARGE SCALE GENOMIC DNA]</scope>
    <source>
        <strain evidence="1 2">NRRL B-3589</strain>
    </source>
</reference>
<name>A0ABR5J7Y6_9ACTN</name>
<protein>
    <submittedName>
        <fullName evidence="1">Uncharacterized protein</fullName>
    </submittedName>
</protein>
<dbReference type="Proteomes" id="UP000037020">
    <property type="component" value="Unassembled WGS sequence"/>
</dbReference>
<comment type="caution">
    <text evidence="1">The sequence shown here is derived from an EMBL/GenBank/DDBJ whole genome shotgun (WGS) entry which is preliminary data.</text>
</comment>
<gene>
    <name evidence="1" type="ORF">ADK38_13875</name>
</gene>
<evidence type="ECO:0000313" key="1">
    <source>
        <dbReference type="EMBL" id="KOG89519.1"/>
    </source>
</evidence>
<sequence length="187" mass="20915">MSETESVGQFTEDFIRDIVKETIEKLGASSDSLGSSRLGDKFDAIADSLGKGHDGVAASSQSLYWSTSTAKVDVAAATFAYDAIKFDETGLSIGGVKVWQFPHINWAEDMLKNRRERRSRERVGRRIGRHEARAERSSRNFLEAQGMANRSEGRQRELYQQLATGSIRDVERMERAIAKLERRLAGS</sequence>
<dbReference type="RefSeq" id="WP_030888761.1">
    <property type="nucleotide sequence ID" value="NZ_JBIRHZ010000003.1"/>
</dbReference>
<organism evidence="1 2">
    <name type="scientific">Streptomyces varsoviensis</name>
    <dbReference type="NCBI Taxonomy" id="67373"/>
    <lineage>
        <taxon>Bacteria</taxon>
        <taxon>Bacillati</taxon>
        <taxon>Actinomycetota</taxon>
        <taxon>Actinomycetes</taxon>
        <taxon>Kitasatosporales</taxon>
        <taxon>Streptomycetaceae</taxon>
        <taxon>Streptomyces</taxon>
    </lineage>
</organism>
<keyword evidence="2" id="KW-1185">Reference proteome</keyword>
<proteinExistence type="predicted"/>
<dbReference type="EMBL" id="LGUT01001161">
    <property type="protein sequence ID" value="KOG89519.1"/>
    <property type="molecule type" value="Genomic_DNA"/>
</dbReference>
<evidence type="ECO:0000313" key="2">
    <source>
        <dbReference type="Proteomes" id="UP000037020"/>
    </source>
</evidence>
<accession>A0ABR5J7Y6</accession>